<gene>
    <name evidence="8" type="ORF">B4U79_18158</name>
</gene>
<reference evidence="8 9" key="1">
    <citation type="journal article" date="2018" name="Gigascience">
        <title>Genomes of trombidid mites reveal novel predicted allergens and laterally-transferred genes associated with secondary metabolism.</title>
        <authorList>
            <person name="Dong X."/>
            <person name="Chaisiri K."/>
            <person name="Xia D."/>
            <person name="Armstrong S.D."/>
            <person name="Fang Y."/>
            <person name="Donnelly M.J."/>
            <person name="Kadowaki T."/>
            <person name="McGarry J.W."/>
            <person name="Darby A.C."/>
            <person name="Makepeace B.L."/>
        </authorList>
    </citation>
    <scope>NUCLEOTIDE SEQUENCE [LARGE SCALE GENOMIC DNA]</scope>
    <source>
        <strain evidence="8">UoL-WK</strain>
    </source>
</reference>
<dbReference type="PANTHER" id="PTHR11567">
    <property type="entry name" value="ACID PHOSPHATASE-RELATED"/>
    <property type="match status" value="1"/>
</dbReference>
<evidence type="ECO:0000256" key="4">
    <source>
        <dbReference type="ARBA" id="ARBA00022729"/>
    </source>
</evidence>
<dbReference type="InterPro" id="IPR000560">
    <property type="entry name" value="His_Pase_clade-2"/>
</dbReference>
<keyword evidence="7" id="KW-0325">Glycoprotein</keyword>
<evidence type="ECO:0000313" key="9">
    <source>
        <dbReference type="Proteomes" id="UP000285301"/>
    </source>
</evidence>
<keyword evidence="5" id="KW-0378">Hydrolase</keyword>
<dbReference type="Pfam" id="PF00328">
    <property type="entry name" value="His_Phos_2"/>
    <property type="match status" value="1"/>
</dbReference>
<dbReference type="EC" id="3.1.3.2" evidence="3"/>
<dbReference type="AlphaFoldDB" id="A0A443QZZ4"/>
<dbReference type="InterPro" id="IPR050645">
    <property type="entry name" value="Histidine_acid_phosphatase"/>
</dbReference>
<dbReference type="GO" id="GO:0003993">
    <property type="term" value="F:acid phosphatase activity"/>
    <property type="evidence" value="ECO:0007669"/>
    <property type="project" value="UniProtKB-EC"/>
</dbReference>
<dbReference type="InterPro" id="IPR029033">
    <property type="entry name" value="His_PPase_superfam"/>
</dbReference>
<keyword evidence="9" id="KW-1185">Reference proteome</keyword>
<evidence type="ECO:0000256" key="5">
    <source>
        <dbReference type="ARBA" id="ARBA00022801"/>
    </source>
</evidence>
<keyword evidence="6" id="KW-1015">Disulfide bond</keyword>
<keyword evidence="4" id="KW-0732">Signal</keyword>
<dbReference type="STRING" id="1965070.A0A443QZZ4"/>
<dbReference type="SUPFAM" id="SSF53254">
    <property type="entry name" value="Phosphoglycerate mutase-like"/>
    <property type="match status" value="1"/>
</dbReference>
<evidence type="ECO:0000256" key="3">
    <source>
        <dbReference type="ARBA" id="ARBA00012646"/>
    </source>
</evidence>
<evidence type="ECO:0000256" key="1">
    <source>
        <dbReference type="ARBA" id="ARBA00000032"/>
    </source>
</evidence>
<protein>
    <recommendedName>
        <fullName evidence="3">acid phosphatase</fullName>
        <ecNumber evidence="3">3.1.3.2</ecNumber>
    </recommendedName>
</protein>
<dbReference type="PROSITE" id="PS00778">
    <property type="entry name" value="HIS_ACID_PHOSPHAT_2"/>
    <property type="match status" value="1"/>
</dbReference>
<dbReference type="OrthoDB" id="6418769at2759"/>
<evidence type="ECO:0000313" key="8">
    <source>
        <dbReference type="EMBL" id="RWS08548.1"/>
    </source>
</evidence>
<accession>A0A443QZZ4</accession>
<evidence type="ECO:0000256" key="7">
    <source>
        <dbReference type="ARBA" id="ARBA00023180"/>
    </source>
</evidence>
<comment type="similarity">
    <text evidence="2">Belongs to the histidine acid phosphatase family.</text>
</comment>
<comment type="caution">
    <text evidence="8">The sequence shown here is derived from an EMBL/GenBank/DDBJ whole genome shotgun (WGS) entry which is preliminary data.</text>
</comment>
<name>A0A443QZZ4_9ACAR</name>
<evidence type="ECO:0000256" key="2">
    <source>
        <dbReference type="ARBA" id="ARBA00005375"/>
    </source>
</evidence>
<dbReference type="EMBL" id="NCKU01002918">
    <property type="protein sequence ID" value="RWS08548.1"/>
    <property type="molecule type" value="Genomic_DNA"/>
</dbReference>
<dbReference type="InterPro" id="IPR033379">
    <property type="entry name" value="Acid_Pase_AS"/>
</dbReference>
<evidence type="ECO:0000256" key="6">
    <source>
        <dbReference type="ARBA" id="ARBA00023157"/>
    </source>
</evidence>
<dbReference type="Proteomes" id="UP000285301">
    <property type="component" value="Unassembled WGS sequence"/>
</dbReference>
<sequence length="204" mass="23719">MGFEIPNWAFHPIMQQLDGVAAHAFYFPFSTRKLQQLRAGPLLQEVIEVLSSSEEVREERKWNSEKRLFIYSTHDTMLAALLTALEVYNMKAPPFGATIIFELYKTDNGKRFITALYLNETESENPIVLRLPACNRKESCSFETFISNTKYLIPKNWRHKCGLKNLEEEENDQKLDFKGEENITFFGKVIKKVQNKTITYHSKG</sequence>
<dbReference type="PANTHER" id="PTHR11567:SF211">
    <property type="entry name" value="PROSTATIC ACID PHOSPHATASE"/>
    <property type="match status" value="1"/>
</dbReference>
<comment type="catalytic activity">
    <reaction evidence="1">
        <text>a phosphate monoester + H2O = an alcohol + phosphate</text>
        <dbReference type="Rhea" id="RHEA:15017"/>
        <dbReference type="ChEBI" id="CHEBI:15377"/>
        <dbReference type="ChEBI" id="CHEBI:30879"/>
        <dbReference type="ChEBI" id="CHEBI:43474"/>
        <dbReference type="ChEBI" id="CHEBI:67140"/>
        <dbReference type="EC" id="3.1.3.2"/>
    </reaction>
</comment>
<dbReference type="Gene3D" id="3.40.50.1240">
    <property type="entry name" value="Phosphoglycerate mutase-like"/>
    <property type="match status" value="1"/>
</dbReference>
<organism evidence="8 9">
    <name type="scientific">Dinothrombium tinctorium</name>
    <dbReference type="NCBI Taxonomy" id="1965070"/>
    <lineage>
        <taxon>Eukaryota</taxon>
        <taxon>Metazoa</taxon>
        <taxon>Ecdysozoa</taxon>
        <taxon>Arthropoda</taxon>
        <taxon>Chelicerata</taxon>
        <taxon>Arachnida</taxon>
        <taxon>Acari</taxon>
        <taxon>Acariformes</taxon>
        <taxon>Trombidiformes</taxon>
        <taxon>Prostigmata</taxon>
        <taxon>Anystina</taxon>
        <taxon>Parasitengona</taxon>
        <taxon>Trombidioidea</taxon>
        <taxon>Trombidiidae</taxon>
        <taxon>Dinothrombium</taxon>
    </lineage>
</organism>
<proteinExistence type="inferred from homology"/>